<name>A0A9P3LFK9_9APHY</name>
<feature type="compositionally biased region" description="Low complexity" evidence="1">
    <location>
        <begin position="833"/>
        <end position="847"/>
    </location>
</feature>
<feature type="compositionally biased region" description="Gly residues" evidence="1">
    <location>
        <begin position="118"/>
        <end position="127"/>
    </location>
</feature>
<feature type="compositionally biased region" description="Polar residues" evidence="1">
    <location>
        <begin position="623"/>
        <end position="639"/>
    </location>
</feature>
<feature type="compositionally biased region" description="Polar residues" evidence="1">
    <location>
        <begin position="420"/>
        <end position="439"/>
    </location>
</feature>
<dbReference type="Proteomes" id="UP000703269">
    <property type="component" value="Unassembled WGS sequence"/>
</dbReference>
<feature type="compositionally biased region" description="Acidic residues" evidence="1">
    <location>
        <begin position="909"/>
        <end position="918"/>
    </location>
</feature>
<feature type="compositionally biased region" description="Polar residues" evidence="1">
    <location>
        <begin position="561"/>
        <end position="579"/>
    </location>
</feature>
<feature type="compositionally biased region" description="Low complexity" evidence="1">
    <location>
        <begin position="1007"/>
        <end position="1037"/>
    </location>
</feature>
<feature type="compositionally biased region" description="Polar residues" evidence="1">
    <location>
        <begin position="712"/>
        <end position="722"/>
    </location>
</feature>
<feature type="region of interest" description="Disordered" evidence="1">
    <location>
        <begin position="317"/>
        <end position="375"/>
    </location>
</feature>
<reference evidence="2 3" key="1">
    <citation type="submission" date="2021-08" db="EMBL/GenBank/DDBJ databases">
        <title>Draft Genome Sequence of Phanerochaete sordida strain YK-624.</title>
        <authorList>
            <person name="Mori T."/>
            <person name="Dohra H."/>
            <person name="Suzuki T."/>
            <person name="Kawagishi H."/>
            <person name="Hirai H."/>
        </authorList>
    </citation>
    <scope>NUCLEOTIDE SEQUENCE [LARGE SCALE GENOMIC DNA]</scope>
    <source>
        <strain evidence="2 3">YK-624</strain>
    </source>
</reference>
<keyword evidence="3" id="KW-1185">Reference proteome</keyword>
<feature type="compositionally biased region" description="Basic and acidic residues" evidence="1">
    <location>
        <begin position="234"/>
        <end position="253"/>
    </location>
</feature>
<dbReference type="EMBL" id="BPQB01000032">
    <property type="protein sequence ID" value="GJE93400.1"/>
    <property type="molecule type" value="Genomic_DNA"/>
</dbReference>
<evidence type="ECO:0000256" key="1">
    <source>
        <dbReference type="SAM" id="MobiDB-lite"/>
    </source>
</evidence>
<feature type="region of interest" description="Disordered" evidence="1">
    <location>
        <begin position="679"/>
        <end position="722"/>
    </location>
</feature>
<feature type="compositionally biased region" description="Low complexity" evidence="1">
    <location>
        <begin position="539"/>
        <end position="553"/>
    </location>
</feature>
<feature type="compositionally biased region" description="Low complexity" evidence="1">
    <location>
        <begin position="140"/>
        <end position="154"/>
    </location>
</feature>
<gene>
    <name evidence="2" type="ORF">PsYK624_095590</name>
</gene>
<feature type="region of interest" description="Disordered" evidence="1">
    <location>
        <begin position="1259"/>
        <end position="1306"/>
    </location>
</feature>
<feature type="region of interest" description="Disordered" evidence="1">
    <location>
        <begin position="99"/>
        <end position="298"/>
    </location>
</feature>
<organism evidence="2 3">
    <name type="scientific">Phanerochaete sordida</name>
    <dbReference type="NCBI Taxonomy" id="48140"/>
    <lineage>
        <taxon>Eukaryota</taxon>
        <taxon>Fungi</taxon>
        <taxon>Dikarya</taxon>
        <taxon>Basidiomycota</taxon>
        <taxon>Agaricomycotina</taxon>
        <taxon>Agaricomycetes</taxon>
        <taxon>Polyporales</taxon>
        <taxon>Phanerochaetaceae</taxon>
        <taxon>Phanerochaete</taxon>
    </lineage>
</organism>
<feature type="compositionally biased region" description="Basic and acidic residues" evidence="1">
    <location>
        <begin position="938"/>
        <end position="947"/>
    </location>
</feature>
<evidence type="ECO:0000313" key="2">
    <source>
        <dbReference type="EMBL" id="GJE93400.1"/>
    </source>
</evidence>
<feature type="compositionally biased region" description="Pro residues" evidence="1">
    <location>
        <begin position="692"/>
        <end position="703"/>
    </location>
</feature>
<feature type="region of interest" description="Disordered" evidence="1">
    <location>
        <begin position="833"/>
        <end position="1037"/>
    </location>
</feature>
<proteinExistence type="predicted"/>
<feature type="compositionally biased region" description="Low complexity" evidence="1">
    <location>
        <begin position="894"/>
        <end position="908"/>
    </location>
</feature>
<feature type="region of interest" description="Disordered" evidence="1">
    <location>
        <begin position="394"/>
        <end position="639"/>
    </location>
</feature>
<feature type="compositionally biased region" description="Polar residues" evidence="1">
    <location>
        <begin position="196"/>
        <end position="212"/>
    </location>
</feature>
<accession>A0A9P3LFK9</accession>
<protein>
    <submittedName>
        <fullName evidence="2">Uncharacterized protein</fullName>
    </submittedName>
</protein>
<feature type="compositionally biased region" description="Basic and acidic residues" evidence="1">
    <location>
        <begin position="509"/>
        <end position="538"/>
    </location>
</feature>
<feature type="compositionally biased region" description="Polar residues" evidence="1">
    <location>
        <begin position="44"/>
        <end position="56"/>
    </location>
</feature>
<feature type="region of interest" description="Disordered" evidence="1">
    <location>
        <begin position="742"/>
        <end position="769"/>
    </location>
</feature>
<feature type="compositionally biased region" description="Low complexity" evidence="1">
    <location>
        <begin position="317"/>
        <end position="328"/>
    </location>
</feature>
<feature type="region of interest" description="Disordered" evidence="1">
    <location>
        <begin position="1"/>
        <end position="80"/>
    </location>
</feature>
<dbReference type="OrthoDB" id="3271284at2759"/>
<feature type="compositionally biased region" description="Low complexity" evidence="1">
    <location>
        <begin position="593"/>
        <end position="604"/>
    </location>
</feature>
<comment type="caution">
    <text evidence="2">The sequence shown here is derived from an EMBL/GenBank/DDBJ whole genome shotgun (WGS) entry which is preliminary data.</text>
</comment>
<feature type="compositionally biased region" description="Low complexity" evidence="1">
    <location>
        <begin position="1286"/>
        <end position="1306"/>
    </location>
</feature>
<feature type="compositionally biased region" description="Polar residues" evidence="1">
    <location>
        <begin position="1391"/>
        <end position="1400"/>
    </location>
</feature>
<evidence type="ECO:0000313" key="3">
    <source>
        <dbReference type="Proteomes" id="UP000703269"/>
    </source>
</evidence>
<feature type="region of interest" description="Disordered" evidence="1">
    <location>
        <begin position="1391"/>
        <end position="1416"/>
    </location>
</feature>
<sequence>MSSVLNSVFKGRRGKKKGLPLVRAQSPPSPGSFVSPDPDKPFNPYSSFGASQSSLHQAPRAADDLPPDASRRVSSPKVNVDIGTGFSFSEWFTSEPSFQQKGDVLQSRPERNVSLGVTAGGSNGSVGRGAESAAHYRDASGSGHSQGGSLSNGSIRRLPIPPRISEESEAHDGHIRAQSFSDDEIIVIEAPRGRDPTQSPLGSRFKGSTSPDAASDHDTISSHRPAPAPLKIPDGFERRRAASLESSHPDKQPNRSVSPASRRPSQTRSRSRLRSRSRPASTYSRYSDTDIDYDDNLSSAVSGTTLARALVSSYILSPSSSFTTPSPSGQTYARQRGHLARQDSATLPRGELPFTFNRKSLRSSKGSLAPSSRVPSTYWRDRRISGDQIVVMSPEERGGWGEGDVPPVPPVPPVHAGLTPDSSPHANSRRPSPSRSDTGSSGGLTAEWRYSNGARRAYTDVLLDSVPDKKRRRISKISEASGSQAAPSIYPAFGSRSHDSLVSDDDGDELARRSHEPSLKDASDVRSVRRDSQPEKQLSDVLLAADSAAASQDTPGYDTPALSQTHSATSAESPVQTPASAAAAVSHIRTRMSRSYSESSPRRSMGPRPVTLLPIGERPRSQYLPSQLVSHPRTSSESMVRPLSLTSPLQPPVMLAAVGDSPDSPDLLDIMLAGSRVVQRGNGSSSTRVISPPAPISVPPPTSPEYGFLQEDPNSPSTASAVRQTFPETPYAFTPLVSAGFASPQLPQGAPPPSRSTTTRGKPQRPGIQKRALMRHATMMSPPSTAELSGAMPMTPPLTGADSTLVSADEYSSGAVIGSTMGTLAMIEEGMSPISSMSQPSSYTTTPEHSPAPQMSSRPISRLSVEPFGDRPASLVPAKRSLTPLPSPPPTSVPLPLSRSPSPVQPEQDPQEEEEIAEENPAQEPVEEAVVEPSPSVPEDRFDEQTQDRNVMPFPAPLPIAFQRSETPDIAQRSRPEPLPLPPVIAKRASNNSRGPRSRPPPPSGPRKPSGSTTLLSRSRNGSVSSSLNSPPSSSVGSNVAHLFAKGSMSLSSASSPRFQTQPVKFRGMTMEAAQWTWSRQQLQETVSAAIKKSSNASSIRLLPSEVLNGEIPVEVERLEAVSTELRTNYKLAVRKRRMLLDSLRSIADGGELADQSASARLLDDLAELSEQIDHYAEELYIVTDQLSQLRRLQDQHHGSALAMGLHKLNNSIIKHLAEKESLRQKLVEAEAQADDAWKKAEEAARELDELSDKMAMSEGVLTPASSRRSSKVSIARKASLRKAGLRSPSRLRSQRSSVASRSSMVMSPAMRTASFEDVPPVPPIPARAPLALSTADLPSRSSGMTSEGTPLSEIRAMLQAQEELCAMLGISPEDLRVPAIETRPKRSMSLSAALQTPHSPRSFLPRTVSESYTPSTSASESFRFHRRSRTIDDRTAVLATIGMASA</sequence>
<feature type="compositionally biased region" description="Polar residues" evidence="1">
    <location>
        <begin position="363"/>
        <end position="375"/>
    </location>
</feature>
<feature type="compositionally biased region" description="Basic and acidic residues" evidence="1">
    <location>
        <begin position="164"/>
        <end position="175"/>
    </location>
</feature>
<feature type="compositionally biased region" description="Low complexity" evidence="1">
    <location>
        <begin position="258"/>
        <end position="268"/>
    </location>
</feature>